<organism evidence="3 4">
    <name type="scientific">Candidatus Competibacter phosphatis</name>
    <dbReference type="NCBI Taxonomy" id="221280"/>
    <lineage>
        <taxon>Bacteria</taxon>
        <taxon>Pseudomonadati</taxon>
        <taxon>Pseudomonadota</taxon>
        <taxon>Gammaproteobacteria</taxon>
        <taxon>Candidatus Competibacteraceae</taxon>
        <taxon>Candidatus Competibacter</taxon>
    </lineage>
</organism>
<evidence type="ECO:0000313" key="4">
    <source>
        <dbReference type="Proteomes" id="UP000760480"/>
    </source>
</evidence>
<keyword evidence="1" id="KW-1133">Transmembrane helix</keyword>
<proteinExistence type="predicted"/>
<dbReference type="Gene3D" id="3.40.50.410">
    <property type="entry name" value="von Willebrand factor, type A domain"/>
    <property type="match status" value="1"/>
</dbReference>
<dbReference type="InterPro" id="IPR002035">
    <property type="entry name" value="VWF_A"/>
</dbReference>
<dbReference type="InterPro" id="IPR050768">
    <property type="entry name" value="UPF0353/GerABKA_families"/>
</dbReference>
<keyword evidence="1" id="KW-0812">Transmembrane</keyword>
<dbReference type="RefSeq" id="WP_169248980.1">
    <property type="nucleotide sequence ID" value="NZ_SPMZ01000030.1"/>
</dbReference>
<feature type="domain" description="VWFA" evidence="2">
    <location>
        <begin position="94"/>
        <end position="297"/>
    </location>
</feature>
<dbReference type="Proteomes" id="UP000760480">
    <property type="component" value="Unassembled WGS sequence"/>
</dbReference>
<accession>A0ABX1TLY8</accession>
<evidence type="ECO:0000259" key="2">
    <source>
        <dbReference type="PROSITE" id="PS50234"/>
    </source>
</evidence>
<sequence>MNALSEFHWLRPEWLWALLPLAVIGWGLLRQTSRLSAWEKQCDPHLLAELLIRRARHHRWPLVLLAVAWVLAVIALAGPVWQKLPEPVYRTQAARVIVLDLSPSMNASDLRPSRIARARFKVLDLLNRYREGQTALVVFAGEPFVVSPLTDDTKTIAALVPTLSPELMPVSGDHMRTALRMADELLRRAGIQDHGEIVLVTDGYDDPAGTLEAVTALRAHGRRVSVLAVGTEEGAPISLADGGFLKDSTGAIVVPRLDPAALSELARQGGGHFVHLSADDRDIDALSSNPIVQVREVRPESARHSMDRWREEGPWLVLVLLPLAAFAFRRGWLTVVALAVLTLPPDPASASGWQDWWARPDQQGVQALQVGDGKKGG</sequence>
<protein>
    <submittedName>
        <fullName evidence="3">VWA domain-containing protein</fullName>
    </submittedName>
</protein>
<keyword evidence="1" id="KW-0472">Membrane</keyword>
<dbReference type="SMART" id="SM00327">
    <property type="entry name" value="VWA"/>
    <property type="match status" value="1"/>
</dbReference>
<dbReference type="PROSITE" id="PS50234">
    <property type="entry name" value="VWFA"/>
    <property type="match status" value="1"/>
</dbReference>
<dbReference type="PANTHER" id="PTHR22550:SF14">
    <property type="entry name" value="VWFA DOMAIN-CONTAINING PROTEIN"/>
    <property type="match status" value="1"/>
</dbReference>
<feature type="transmembrane region" description="Helical" evidence="1">
    <location>
        <begin position="14"/>
        <end position="29"/>
    </location>
</feature>
<feature type="transmembrane region" description="Helical" evidence="1">
    <location>
        <begin position="62"/>
        <end position="81"/>
    </location>
</feature>
<reference evidence="3 4" key="1">
    <citation type="submission" date="2019-03" db="EMBL/GenBank/DDBJ databases">
        <title>Metabolic reconstructions from genomes of highly enriched 'Candidatus Accumulibacter' and 'Candidatus Competibacter' bioreactor populations.</title>
        <authorList>
            <person name="Annavajhala M.K."/>
            <person name="Welles L."/>
            <person name="Abbas B."/>
            <person name="Sorokin D."/>
            <person name="Park H."/>
            <person name="Van Loosdrecht M."/>
            <person name="Chandran K."/>
        </authorList>
    </citation>
    <scope>NUCLEOTIDE SEQUENCE [LARGE SCALE GENOMIC DNA]</scope>
    <source>
        <strain evidence="3 4">SBR_G</strain>
    </source>
</reference>
<dbReference type="Pfam" id="PF13519">
    <property type="entry name" value="VWA_2"/>
    <property type="match status" value="1"/>
</dbReference>
<gene>
    <name evidence="3" type="ORF">E4P82_11260</name>
</gene>
<dbReference type="InterPro" id="IPR036465">
    <property type="entry name" value="vWFA_dom_sf"/>
</dbReference>
<name>A0ABX1TLY8_9GAMM</name>
<dbReference type="SUPFAM" id="SSF53300">
    <property type="entry name" value="vWA-like"/>
    <property type="match status" value="1"/>
</dbReference>
<comment type="caution">
    <text evidence="3">The sequence shown here is derived from an EMBL/GenBank/DDBJ whole genome shotgun (WGS) entry which is preliminary data.</text>
</comment>
<dbReference type="EMBL" id="SPMZ01000030">
    <property type="protein sequence ID" value="NMQ19727.1"/>
    <property type="molecule type" value="Genomic_DNA"/>
</dbReference>
<evidence type="ECO:0000313" key="3">
    <source>
        <dbReference type="EMBL" id="NMQ19727.1"/>
    </source>
</evidence>
<keyword evidence="4" id="KW-1185">Reference proteome</keyword>
<dbReference type="PANTHER" id="PTHR22550">
    <property type="entry name" value="SPORE GERMINATION PROTEIN"/>
    <property type="match status" value="1"/>
</dbReference>
<evidence type="ECO:0000256" key="1">
    <source>
        <dbReference type="SAM" id="Phobius"/>
    </source>
</evidence>